<evidence type="ECO:0000256" key="1">
    <source>
        <dbReference type="SAM" id="MobiDB-lite"/>
    </source>
</evidence>
<feature type="compositionally biased region" description="Basic and acidic residues" evidence="1">
    <location>
        <begin position="681"/>
        <end position="691"/>
    </location>
</feature>
<feature type="region of interest" description="Disordered" evidence="1">
    <location>
        <begin position="669"/>
        <end position="710"/>
    </location>
</feature>
<dbReference type="OrthoDB" id="3937163at2759"/>
<dbReference type="GeneID" id="25372248"/>
<dbReference type="RefSeq" id="XP_013340091.1">
    <property type="nucleotide sequence ID" value="XM_013484637.1"/>
</dbReference>
<protein>
    <submittedName>
        <fullName evidence="2">Uncharacterized protein</fullName>
    </submittedName>
</protein>
<sequence length="710" mass="78995">MATAQETLSNLASELHEYNLSISTLYHTIKVIRETLKVLDPAEPSPSWSTTRSLKIVIQYGHVVRALQEAVHRVKAFLWIADKIFTTPSADNMTVVTKKITRKALYSHLPFSKLFLTSNYPAYTLLVTMCLTHLGRYFDNMSRCRTNSSRVAHDMTESQPLIQSALKTNSRKRTAMRMAKQVAFVPTSKEVRGDLAIKDEDRSLDSISHVAFHHVHLSSGSKVREALGERELNDDRSSVSTFMSHQRTSACDVMDEQDHYRNNSQASRSHTRSDSNSAVCDAELTSMSFSGLSSIELQGSDVLSIDCDFDNLTISVDMSDSMPDFSSMLDKMVNESSVFNCDITIVQDSDSCGDDLLSDVATAGHKRRLISRRRQISISSTSSAMSTTAIYGSLRFLTPKVSRPGRLQSPPAILDRELAIKSSEVRHTQVHDNVAPIDTISSPPSEQGALATAQKYSCCAQRTCESELAPEDESATASGLSTSEIDLYESELCVGVLSAFEEKYLCKESKMAILLGACHGLTAEHPCNHTNTNLNYQKPESGGRPHREIEIPHDRPARFTSSLPTSLGPEGQLGQAHENPRFSQRRVAAQYKPSRPALPLAELPIRERRSGGLPLNDPARRKVQSHPMTGDEIEAIKAAHLPKFSREKSSSYHFPAAWQPAVERENIDKKQSHNNYLMSTKNEEKTKETTVVRRSATRKPAHKSWLPTLF</sequence>
<feature type="region of interest" description="Disordered" evidence="1">
    <location>
        <begin position="231"/>
        <end position="255"/>
    </location>
</feature>
<dbReference type="EMBL" id="KL584777">
    <property type="protein sequence ID" value="KEQ91552.1"/>
    <property type="molecule type" value="Genomic_DNA"/>
</dbReference>
<name>A0A074YBL5_AURSE</name>
<proteinExistence type="predicted"/>
<accession>A0A074YBL5</accession>
<gene>
    <name evidence="2" type="ORF">AUEXF2481DRAFT_92020</name>
</gene>
<evidence type="ECO:0000313" key="3">
    <source>
        <dbReference type="Proteomes" id="UP000030641"/>
    </source>
</evidence>
<feature type="compositionally biased region" description="Polar residues" evidence="1">
    <location>
        <begin position="238"/>
        <end position="249"/>
    </location>
</feature>
<reference evidence="2 3" key="1">
    <citation type="journal article" date="2014" name="BMC Genomics">
        <title>Genome sequencing of four Aureobasidium pullulans varieties: biotechnological potential, stress tolerance, and description of new species.</title>
        <authorList>
            <person name="Gostin Ar C."/>
            <person name="Ohm R.A."/>
            <person name="Kogej T."/>
            <person name="Sonjak S."/>
            <person name="Turk M."/>
            <person name="Zajc J."/>
            <person name="Zalar P."/>
            <person name="Grube M."/>
            <person name="Sun H."/>
            <person name="Han J."/>
            <person name="Sharma A."/>
            <person name="Chiniquy J."/>
            <person name="Ngan C.Y."/>
            <person name="Lipzen A."/>
            <person name="Barry K."/>
            <person name="Grigoriev I.V."/>
            <person name="Gunde-Cimerman N."/>
        </authorList>
    </citation>
    <scope>NUCLEOTIDE SEQUENCE [LARGE SCALE GENOMIC DNA]</scope>
    <source>
        <strain evidence="2 3">EXF-2481</strain>
    </source>
</reference>
<dbReference type="AlphaFoldDB" id="A0A074YBL5"/>
<dbReference type="InParanoid" id="A0A074YBL5"/>
<evidence type="ECO:0000313" key="2">
    <source>
        <dbReference type="EMBL" id="KEQ91552.1"/>
    </source>
</evidence>
<dbReference type="HOGENOM" id="CLU_388813_0_0_1"/>
<organism evidence="2 3">
    <name type="scientific">Aureobasidium subglaciale (strain EXF-2481)</name>
    <name type="common">Aureobasidium pullulans var. subglaciale</name>
    <dbReference type="NCBI Taxonomy" id="1043005"/>
    <lineage>
        <taxon>Eukaryota</taxon>
        <taxon>Fungi</taxon>
        <taxon>Dikarya</taxon>
        <taxon>Ascomycota</taxon>
        <taxon>Pezizomycotina</taxon>
        <taxon>Dothideomycetes</taxon>
        <taxon>Dothideomycetidae</taxon>
        <taxon>Dothideales</taxon>
        <taxon>Saccotheciaceae</taxon>
        <taxon>Aureobasidium</taxon>
    </lineage>
</organism>
<keyword evidence="3" id="KW-1185">Reference proteome</keyword>
<dbReference type="Proteomes" id="UP000030641">
    <property type="component" value="Unassembled WGS sequence"/>
</dbReference>